<dbReference type="Gene3D" id="1.10.530.10">
    <property type="match status" value="1"/>
</dbReference>
<accession>A0A7J6FLX5</accession>
<evidence type="ECO:0000256" key="5">
    <source>
        <dbReference type="ARBA" id="ARBA00022801"/>
    </source>
</evidence>
<evidence type="ECO:0000256" key="2">
    <source>
        <dbReference type="ARBA" id="ARBA00012729"/>
    </source>
</evidence>
<keyword evidence="9" id="KW-0326">Glycosidase</keyword>
<evidence type="ECO:0000256" key="7">
    <source>
        <dbReference type="ARBA" id="ARBA00023157"/>
    </source>
</evidence>
<dbReference type="Proteomes" id="UP000583929">
    <property type="component" value="Unassembled WGS sequence"/>
</dbReference>
<dbReference type="EMBL" id="JAATIQ010000003">
    <property type="protein sequence ID" value="KAF4403782.1"/>
    <property type="molecule type" value="Genomic_DNA"/>
</dbReference>
<organism evidence="16 18">
    <name type="scientific">Cannabis sativa</name>
    <name type="common">Hemp</name>
    <name type="synonym">Marijuana</name>
    <dbReference type="NCBI Taxonomy" id="3483"/>
    <lineage>
        <taxon>Eukaryota</taxon>
        <taxon>Viridiplantae</taxon>
        <taxon>Streptophyta</taxon>
        <taxon>Embryophyta</taxon>
        <taxon>Tracheophyta</taxon>
        <taxon>Spermatophyta</taxon>
        <taxon>Magnoliopsida</taxon>
        <taxon>eudicotyledons</taxon>
        <taxon>Gunneridae</taxon>
        <taxon>Pentapetalae</taxon>
        <taxon>rosids</taxon>
        <taxon>fabids</taxon>
        <taxon>Rosales</taxon>
        <taxon>Cannabaceae</taxon>
        <taxon>Cannabis</taxon>
    </lineage>
</organism>
<feature type="disulfide bond" evidence="12">
    <location>
        <begin position="157"/>
        <end position="165"/>
    </location>
</feature>
<dbReference type="InterPro" id="IPR036861">
    <property type="entry name" value="Endochitinase-like_sf"/>
</dbReference>
<dbReference type="PROSITE" id="PS00773">
    <property type="entry name" value="CHITINASE_19_1"/>
    <property type="match status" value="1"/>
</dbReference>
<keyword evidence="19" id="KW-1185">Reference proteome</keyword>
<dbReference type="GO" id="GO:0006032">
    <property type="term" value="P:chitin catabolic process"/>
    <property type="evidence" value="ECO:0007669"/>
    <property type="project" value="UniProtKB-KW"/>
</dbReference>
<dbReference type="PIRSF" id="PIRSF001060">
    <property type="entry name" value="Endochitinase"/>
    <property type="match status" value="1"/>
</dbReference>
<gene>
    <name evidence="16" type="ORF">F8388_008575</name>
    <name evidence="17" type="ORF">G4B88_002635</name>
</gene>
<dbReference type="Pfam" id="PF00187">
    <property type="entry name" value="Chitin_bind_1"/>
    <property type="match status" value="1"/>
</dbReference>
<comment type="catalytic activity">
    <reaction evidence="1">
        <text>Random endo-hydrolysis of N-acetyl-beta-D-glucosaminide (1-&gt;4)-beta-linkages in chitin and chitodextrins.</text>
        <dbReference type="EC" id="3.2.1.14"/>
    </reaction>
</comment>
<keyword evidence="10" id="KW-0624">Polysaccharide degradation</keyword>
<protein>
    <recommendedName>
        <fullName evidence="2">chitinase</fullName>
        <ecNumber evidence="2">3.2.1.14</ecNumber>
    </recommendedName>
</protein>
<dbReference type="Gene3D" id="3.30.20.10">
    <property type="entry name" value="Endochitinase, domain 2"/>
    <property type="match status" value="1"/>
</dbReference>
<feature type="signal peptide" evidence="14">
    <location>
        <begin position="1"/>
        <end position="23"/>
    </location>
</feature>
<evidence type="ECO:0000259" key="15">
    <source>
        <dbReference type="PROSITE" id="PS50941"/>
    </source>
</evidence>
<dbReference type="InterPro" id="IPR023346">
    <property type="entry name" value="Lysozyme-like_dom_sf"/>
</dbReference>
<keyword evidence="6" id="KW-0146">Chitin degradation</keyword>
<evidence type="ECO:0000256" key="1">
    <source>
        <dbReference type="ARBA" id="ARBA00000822"/>
    </source>
</evidence>
<dbReference type="PANTHER" id="PTHR22595">
    <property type="entry name" value="CHITINASE-RELATED"/>
    <property type="match status" value="1"/>
</dbReference>
<dbReference type="PANTHER" id="PTHR22595:SF171">
    <property type="entry name" value="BASIC ENDOCHITINASE B"/>
    <property type="match status" value="1"/>
</dbReference>
<feature type="chain" id="PRO_5033593508" description="chitinase" evidence="14">
    <location>
        <begin position="24"/>
        <end position="322"/>
    </location>
</feature>
<dbReference type="GO" id="GO:0050832">
    <property type="term" value="P:defense response to fungus"/>
    <property type="evidence" value="ECO:0007669"/>
    <property type="project" value="TreeGrafter"/>
</dbReference>
<evidence type="ECO:0000313" key="18">
    <source>
        <dbReference type="Proteomes" id="UP000525078"/>
    </source>
</evidence>
<dbReference type="Pfam" id="PF00182">
    <property type="entry name" value="Glyco_hydro_19"/>
    <property type="match status" value="1"/>
</dbReference>
<dbReference type="CDD" id="cd00035">
    <property type="entry name" value="ChtBD1"/>
    <property type="match status" value="1"/>
</dbReference>
<evidence type="ECO:0000256" key="9">
    <source>
        <dbReference type="ARBA" id="ARBA00023295"/>
    </source>
</evidence>
<evidence type="ECO:0000256" key="14">
    <source>
        <dbReference type="SAM" id="SignalP"/>
    </source>
</evidence>
<feature type="disulfide bond" evidence="12">
    <location>
        <begin position="96"/>
        <end position="145"/>
    </location>
</feature>
<evidence type="ECO:0000256" key="3">
    <source>
        <dbReference type="ARBA" id="ARBA00022669"/>
    </source>
</evidence>
<evidence type="ECO:0000313" key="19">
    <source>
        <dbReference type="Proteomes" id="UP000583929"/>
    </source>
</evidence>
<dbReference type="GO" id="GO:0016998">
    <property type="term" value="P:cell wall macromolecule catabolic process"/>
    <property type="evidence" value="ECO:0007669"/>
    <property type="project" value="InterPro"/>
</dbReference>
<keyword evidence="4 14" id="KW-0732">Signal</keyword>
<dbReference type="AlphaFoldDB" id="A0A7J6FLX5"/>
<dbReference type="EC" id="3.2.1.14" evidence="2"/>
<feature type="domain" description="Chitin-binding type-1" evidence="15">
    <location>
        <begin position="27"/>
        <end position="69"/>
    </location>
</feature>
<feature type="disulfide bond" evidence="12 13">
    <location>
        <begin position="39"/>
        <end position="51"/>
    </location>
</feature>
<comment type="caution">
    <text evidence="16">The sequence shown here is derived from an EMBL/GenBank/DDBJ whole genome shotgun (WGS) entry which is preliminary data.</text>
</comment>
<dbReference type="GO" id="GO:0008843">
    <property type="term" value="F:endochitinase activity"/>
    <property type="evidence" value="ECO:0007669"/>
    <property type="project" value="UniProtKB-EC"/>
</dbReference>
<evidence type="ECO:0000256" key="6">
    <source>
        <dbReference type="ARBA" id="ARBA00023024"/>
    </source>
</evidence>
<dbReference type="GO" id="GO:0000272">
    <property type="term" value="P:polysaccharide catabolic process"/>
    <property type="evidence" value="ECO:0007669"/>
    <property type="project" value="UniProtKB-KW"/>
</dbReference>
<feature type="disulfide bond" evidence="12 13">
    <location>
        <begin position="44"/>
        <end position="58"/>
    </location>
</feature>
<feature type="active site" description="Proton donor" evidence="11">
    <location>
        <position position="140"/>
    </location>
</feature>
<dbReference type="Proteomes" id="UP000525078">
    <property type="component" value="Unassembled WGS sequence"/>
</dbReference>
<evidence type="ECO:0000256" key="12">
    <source>
        <dbReference type="PIRSR" id="PIRSR001060-2"/>
    </source>
</evidence>
<reference evidence="18 19" key="1">
    <citation type="journal article" date="2020" name="bioRxiv">
        <title>Sequence and annotation of 42 cannabis genomes reveals extensive copy number variation in cannabinoid synthesis and pathogen resistance genes.</title>
        <authorList>
            <person name="Mckernan K.J."/>
            <person name="Helbert Y."/>
            <person name="Kane L.T."/>
            <person name="Ebling H."/>
            <person name="Zhang L."/>
            <person name="Liu B."/>
            <person name="Eaton Z."/>
            <person name="Mclaughlin S."/>
            <person name="Kingan S."/>
            <person name="Baybayan P."/>
            <person name="Concepcion G."/>
            <person name="Jordan M."/>
            <person name="Riva A."/>
            <person name="Barbazuk W."/>
            <person name="Harkins T."/>
        </authorList>
    </citation>
    <scope>NUCLEOTIDE SEQUENCE [LARGE SCALE GENOMIC DNA]</scope>
    <source>
        <strain evidence="18 19">cv. Jamaican Lion 4</strain>
        <strain evidence="17">Father</strain>
        <strain evidence="16">Mother</strain>
        <tissue evidence="16">Leaf</tissue>
    </source>
</reference>
<evidence type="ECO:0000256" key="13">
    <source>
        <dbReference type="PROSITE-ProRule" id="PRU00261"/>
    </source>
</evidence>
<evidence type="ECO:0000256" key="4">
    <source>
        <dbReference type="ARBA" id="ARBA00022729"/>
    </source>
</evidence>
<feature type="disulfide bond" evidence="12 13">
    <location>
        <begin position="30"/>
        <end position="45"/>
    </location>
</feature>
<evidence type="ECO:0000256" key="10">
    <source>
        <dbReference type="ARBA" id="ARBA00023326"/>
    </source>
</evidence>
<dbReference type="SMART" id="SM00270">
    <property type="entry name" value="ChtBD1"/>
    <property type="match status" value="1"/>
</dbReference>
<evidence type="ECO:0000313" key="17">
    <source>
        <dbReference type="EMBL" id="KAF4403782.1"/>
    </source>
</evidence>
<name>A0A7J6FLX5_CANSA</name>
<evidence type="ECO:0000256" key="11">
    <source>
        <dbReference type="PIRSR" id="PIRSR001060-1"/>
    </source>
</evidence>
<dbReference type="SUPFAM" id="SSF57016">
    <property type="entry name" value="Plant lectins/antimicrobial peptides"/>
    <property type="match status" value="1"/>
</dbReference>
<feature type="disulfide bond" evidence="12">
    <location>
        <begin position="267"/>
        <end position="299"/>
    </location>
</feature>
<dbReference type="CDD" id="cd00325">
    <property type="entry name" value="chitinase_GH19"/>
    <property type="match status" value="1"/>
</dbReference>
<dbReference type="PROSITE" id="PS00026">
    <property type="entry name" value="CHIT_BIND_I_1"/>
    <property type="match status" value="1"/>
</dbReference>
<keyword evidence="8" id="KW-0119">Carbohydrate metabolism</keyword>
<dbReference type="InterPro" id="IPR000726">
    <property type="entry name" value="Glyco_hydro_19_cat"/>
</dbReference>
<proteinExistence type="predicted"/>
<keyword evidence="3 13" id="KW-0147">Chitin-binding</keyword>
<dbReference type="Gene3D" id="3.30.60.10">
    <property type="entry name" value="Endochitinase-like"/>
    <property type="match status" value="1"/>
</dbReference>
<keyword evidence="5" id="KW-0378">Hydrolase</keyword>
<dbReference type="GO" id="GO:0008061">
    <property type="term" value="F:chitin binding"/>
    <property type="evidence" value="ECO:0007669"/>
    <property type="project" value="UniProtKB-UniRule"/>
</dbReference>
<dbReference type="PROSITE" id="PS50941">
    <property type="entry name" value="CHIT_BIND_I_2"/>
    <property type="match status" value="1"/>
</dbReference>
<dbReference type="SUPFAM" id="SSF53955">
    <property type="entry name" value="Lysozyme-like"/>
    <property type="match status" value="1"/>
</dbReference>
<evidence type="ECO:0000256" key="8">
    <source>
        <dbReference type="ARBA" id="ARBA00023277"/>
    </source>
</evidence>
<sequence>MKYSYYLWLFTTIIALLVVGIRSNPPDGVCGKQHNYYVCDTDYCCSKDGFCGTTEPYCGDGHCQSQCPTPSPDDVSDIITSSLFDKMLRFRNISGCESNGFYTYDAFINAARYFSGFGTTGSLETRKRELAAFFGQISHETGGGCYIREQDDQSDHCIDSPKWPCVPGQFYYGRGPIQVRYNDNYGQVGYALDNLDLLGNPELVATDALVSFQTAIWFWMTTSVHLNKPSPHDVIVGEWKPTEIDEAANRFPGYGVITNILNGGSECGHGEDDRVRNRIVYYKMYCHFLGVSTGDNLDCYNQRPFNDDPQTSYGVLKMSVDE</sequence>
<feature type="disulfide bond" evidence="12 13">
    <location>
        <begin position="63"/>
        <end position="67"/>
    </location>
</feature>
<dbReference type="InterPro" id="IPR016283">
    <property type="entry name" value="Glyco_hydro_19"/>
</dbReference>
<dbReference type="InterPro" id="IPR001002">
    <property type="entry name" value="Chitin-bd_1"/>
</dbReference>
<dbReference type="InterPro" id="IPR018371">
    <property type="entry name" value="Chitin-binding_1_CS"/>
</dbReference>
<evidence type="ECO:0000313" key="16">
    <source>
        <dbReference type="EMBL" id="KAF4371635.1"/>
    </source>
</evidence>
<dbReference type="PROSITE" id="PS00774">
    <property type="entry name" value="CHITINASE_19_2"/>
    <property type="match status" value="1"/>
</dbReference>
<dbReference type="EMBL" id="JAATIP010000109">
    <property type="protein sequence ID" value="KAF4371635.1"/>
    <property type="molecule type" value="Genomic_DNA"/>
</dbReference>
<keyword evidence="7 12" id="KW-1015">Disulfide bond</keyword>